<dbReference type="RefSeq" id="WP_004700802.1">
    <property type="nucleotide sequence ID" value="NZ_LFZS01000007.1"/>
</dbReference>
<feature type="signal peptide" evidence="7">
    <location>
        <begin position="1"/>
        <end position="25"/>
    </location>
</feature>
<sequence length="290" mass="31781">MKKLISLFLSMSVVLLTACSKQENAQQAEQNNDSTKVQTVVIASTGSDADIWRYIASLPETQAAGLKLEVKNFSDSVSMNTAVANKEVDLNAFQAYSYLTVFNNSNPDKIAAVSTTYIEPMGIYSSKYKKIEELPEGAIISIPDDAASESRALLLLQTAGLIKLKADYNPVQGSPIDVIENPKKINIKPIKMETALRLKNEFDAVVLNNTIALEGGLNVLKDSMFYEPIDQISKISVNVLATAESRKNDPVLQKVGKLYHTAAVKKYIEEHFGGTKVDVDKPISYLSEAK</sequence>
<evidence type="ECO:0000256" key="2">
    <source>
        <dbReference type="ARBA" id="ARBA00008973"/>
    </source>
</evidence>
<dbReference type="EMBL" id="LFZS01000007">
    <property type="protein sequence ID" value="ONN54268.1"/>
    <property type="molecule type" value="Genomic_DNA"/>
</dbReference>
<proteinExistence type="inferred from homology"/>
<dbReference type="AlphaFoldDB" id="A0A1V2UWB2"/>
<keyword evidence="5" id="KW-0564">Palmitate</keyword>
<name>A0A1V2UWB2_9GAMM</name>
<evidence type="ECO:0000313" key="9">
    <source>
        <dbReference type="Proteomes" id="UP000189376"/>
    </source>
</evidence>
<evidence type="ECO:0000256" key="3">
    <source>
        <dbReference type="ARBA" id="ARBA00022729"/>
    </source>
</evidence>
<evidence type="ECO:0000256" key="4">
    <source>
        <dbReference type="ARBA" id="ARBA00023136"/>
    </source>
</evidence>
<evidence type="ECO:0000256" key="7">
    <source>
        <dbReference type="SAM" id="SignalP"/>
    </source>
</evidence>
<keyword evidence="3 7" id="KW-0732">Signal</keyword>
<reference evidence="8 9" key="1">
    <citation type="submission" date="2015-07" db="EMBL/GenBank/DDBJ databases">
        <title>Acinetobacter yuneri, a novel member of Acinetobacter calcoaceticus-Acinetobacter baumannii complex isolated from clinical specimen.</title>
        <authorList>
            <person name="Yu Y."/>
        </authorList>
    </citation>
    <scope>NUCLEOTIDE SEQUENCE [LARGE SCALE GENOMIC DNA]</scope>
    <source>
        <strain evidence="8 9">A362</strain>
    </source>
</reference>
<dbReference type="PROSITE" id="PS51257">
    <property type="entry name" value="PROKAR_LIPOPROTEIN"/>
    <property type="match status" value="1"/>
</dbReference>
<dbReference type="Proteomes" id="UP000189376">
    <property type="component" value="Unassembled WGS sequence"/>
</dbReference>
<keyword evidence="6 8" id="KW-0449">Lipoprotein</keyword>
<keyword evidence="9" id="KW-1185">Reference proteome</keyword>
<dbReference type="PANTHER" id="PTHR30429:SF3">
    <property type="entry name" value="LIPOPROTEIN"/>
    <property type="match status" value="1"/>
</dbReference>
<dbReference type="Pfam" id="PF03180">
    <property type="entry name" value="Lipoprotein_9"/>
    <property type="match status" value="1"/>
</dbReference>
<dbReference type="SUPFAM" id="SSF53850">
    <property type="entry name" value="Periplasmic binding protein-like II"/>
    <property type="match status" value="1"/>
</dbReference>
<gene>
    <name evidence="8" type="ORF">AC058_10890</name>
</gene>
<evidence type="ECO:0000256" key="1">
    <source>
        <dbReference type="ARBA" id="ARBA00004635"/>
    </source>
</evidence>
<evidence type="ECO:0000313" key="8">
    <source>
        <dbReference type="EMBL" id="ONN54268.1"/>
    </source>
</evidence>
<keyword evidence="4" id="KW-0472">Membrane</keyword>
<comment type="caution">
    <text evidence="8">The sequence shown here is derived from an EMBL/GenBank/DDBJ whole genome shotgun (WGS) entry which is preliminary data.</text>
</comment>
<dbReference type="Gene3D" id="3.40.190.10">
    <property type="entry name" value="Periplasmic binding protein-like II"/>
    <property type="match status" value="2"/>
</dbReference>
<dbReference type="GO" id="GO:0016020">
    <property type="term" value="C:membrane"/>
    <property type="evidence" value="ECO:0007669"/>
    <property type="project" value="UniProtKB-SubCell"/>
</dbReference>
<dbReference type="InterPro" id="IPR004872">
    <property type="entry name" value="Lipoprotein_NlpA"/>
</dbReference>
<evidence type="ECO:0000256" key="5">
    <source>
        <dbReference type="ARBA" id="ARBA00023139"/>
    </source>
</evidence>
<comment type="similarity">
    <text evidence="2">Belongs to the NlpA lipoprotein family.</text>
</comment>
<dbReference type="PANTHER" id="PTHR30429">
    <property type="entry name" value="D-METHIONINE-BINDING LIPOPROTEIN METQ"/>
    <property type="match status" value="1"/>
</dbReference>
<accession>A0A1V2UWB2</accession>
<evidence type="ECO:0000256" key="6">
    <source>
        <dbReference type="ARBA" id="ARBA00023288"/>
    </source>
</evidence>
<feature type="chain" id="PRO_5010708402" evidence="7">
    <location>
        <begin position="26"/>
        <end position="290"/>
    </location>
</feature>
<protein>
    <submittedName>
        <fullName evidence="8">NLPA lipoprotein</fullName>
    </submittedName>
</protein>
<organism evidence="8 9">
    <name type="scientific">Acinetobacter genomosp. 33YU</name>
    <dbReference type="NCBI Taxonomy" id="1675530"/>
    <lineage>
        <taxon>Bacteria</taxon>
        <taxon>Pseudomonadati</taxon>
        <taxon>Pseudomonadota</taxon>
        <taxon>Gammaproteobacteria</taxon>
        <taxon>Moraxellales</taxon>
        <taxon>Moraxellaceae</taxon>
        <taxon>Acinetobacter</taxon>
    </lineage>
</organism>
<comment type="subcellular location">
    <subcellularLocation>
        <location evidence="1">Membrane</location>
        <topology evidence="1">Lipid-anchor</topology>
    </subcellularLocation>
</comment>